<comment type="function">
    <text evidence="6">Catalyzes the formation of acetyl phosphate from acetate and ATP. Can also catalyze the reverse reaction.</text>
</comment>
<keyword evidence="2 6" id="KW-0808">Transferase</keyword>
<evidence type="ECO:0000313" key="9">
    <source>
        <dbReference type="Proteomes" id="UP001344817"/>
    </source>
</evidence>
<evidence type="ECO:0000256" key="7">
    <source>
        <dbReference type="RuleBase" id="RU003835"/>
    </source>
</evidence>
<feature type="active site" description="Proton donor/acceptor" evidence="6">
    <location>
        <position position="146"/>
    </location>
</feature>
<evidence type="ECO:0000256" key="3">
    <source>
        <dbReference type="ARBA" id="ARBA00022741"/>
    </source>
</evidence>
<name>A0ABU7MLJ5_9BACT</name>
<protein>
    <recommendedName>
        <fullName evidence="6">Acetate kinase</fullName>
        <ecNumber evidence="6">2.7.2.1</ecNumber>
    </recommendedName>
    <alternativeName>
        <fullName evidence="6">Acetokinase</fullName>
    </alternativeName>
</protein>
<dbReference type="InterPro" id="IPR023865">
    <property type="entry name" value="Aliphatic_acid_kinase_CS"/>
</dbReference>
<evidence type="ECO:0000256" key="1">
    <source>
        <dbReference type="ARBA" id="ARBA00008748"/>
    </source>
</evidence>
<evidence type="ECO:0000256" key="6">
    <source>
        <dbReference type="HAMAP-Rule" id="MF_00020"/>
    </source>
</evidence>
<feature type="binding site" evidence="6">
    <location>
        <begin position="280"/>
        <end position="282"/>
    </location>
    <ligand>
        <name>ATP</name>
        <dbReference type="ChEBI" id="CHEBI:30616"/>
    </ligand>
</feature>
<dbReference type="PROSITE" id="PS01075">
    <property type="entry name" value="ACETATE_KINASE_1"/>
    <property type="match status" value="1"/>
</dbReference>
<proteinExistence type="inferred from homology"/>
<accession>A0ABU7MLJ5</accession>
<keyword evidence="9" id="KW-1185">Reference proteome</keyword>
<dbReference type="InterPro" id="IPR000890">
    <property type="entry name" value="Aliphatic_acid_kin_short-chain"/>
</dbReference>
<dbReference type="PIRSF" id="PIRSF000722">
    <property type="entry name" value="Acetate_prop_kin"/>
    <property type="match status" value="1"/>
</dbReference>
<organism evidence="8 9">
    <name type="scientific">Mycoplasmopsis ciconiae</name>
    <dbReference type="NCBI Taxonomy" id="561067"/>
    <lineage>
        <taxon>Bacteria</taxon>
        <taxon>Bacillati</taxon>
        <taxon>Mycoplasmatota</taxon>
        <taxon>Mycoplasmoidales</taxon>
        <taxon>Metamycoplasmataceae</taxon>
        <taxon>Mycoplasmopsis</taxon>
    </lineage>
</organism>
<dbReference type="CDD" id="cd24010">
    <property type="entry name" value="ASKHA_NBD_AcK_PK"/>
    <property type="match status" value="1"/>
</dbReference>
<feature type="binding site" evidence="6">
    <location>
        <position position="16"/>
    </location>
    <ligand>
        <name>ATP</name>
        <dbReference type="ChEBI" id="CHEBI:30616"/>
    </ligand>
</feature>
<comment type="similarity">
    <text evidence="1 6 7">Belongs to the acetokinase family.</text>
</comment>
<dbReference type="NCBIfam" id="NF005520">
    <property type="entry name" value="PRK07157.1"/>
    <property type="match status" value="1"/>
</dbReference>
<feature type="site" description="Transition state stabilizer" evidence="6">
    <location>
        <position position="178"/>
    </location>
</feature>
<dbReference type="GO" id="GO:0008776">
    <property type="term" value="F:acetate kinase activity"/>
    <property type="evidence" value="ECO:0007669"/>
    <property type="project" value="UniProtKB-EC"/>
</dbReference>
<comment type="cofactor">
    <cofactor evidence="6">
        <name>Mg(2+)</name>
        <dbReference type="ChEBI" id="CHEBI:18420"/>
    </cofactor>
    <cofactor evidence="6">
        <name>Mn(2+)</name>
        <dbReference type="ChEBI" id="CHEBI:29035"/>
    </cofactor>
    <text evidence="6">Mg(2+). Can also accept Mn(2+).</text>
</comment>
<dbReference type="PRINTS" id="PR00471">
    <property type="entry name" value="ACETATEKNASE"/>
</dbReference>
<comment type="pathway">
    <text evidence="6">Metabolic intermediate biosynthesis; acetyl-CoA biosynthesis; acetyl-CoA from acetate: step 1/2.</text>
</comment>
<dbReference type="Gene3D" id="3.30.420.40">
    <property type="match status" value="2"/>
</dbReference>
<dbReference type="InterPro" id="IPR043129">
    <property type="entry name" value="ATPase_NBD"/>
</dbReference>
<dbReference type="InterPro" id="IPR004372">
    <property type="entry name" value="Ac/propionate_kinase"/>
</dbReference>
<comment type="catalytic activity">
    <reaction evidence="6">
        <text>acetate + ATP = acetyl phosphate + ADP</text>
        <dbReference type="Rhea" id="RHEA:11352"/>
        <dbReference type="ChEBI" id="CHEBI:22191"/>
        <dbReference type="ChEBI" id="CHEBI:30089"/>
        <dbReference type="ChEBI" id="CHEBI:30616"/>
        <dbReference type="ChEBI" id="CHEBI:456216"/>
        <dbReference type="EC" id="2.7.2.1"/>
    </reaction>
</comment>
<reference evidence="8" key="1">
    <citation type="submission" date="2024-01" db="EMBL/GenBank/DDBJ databases">
        <title>Genome sequence of Mycoplasma ciconiae type strain DSM 25251.</title>
        <authorList>
            <person name="Spergser J."/>
        </authorList>
    </citation>
    <scope>NUCLEOTIDE SEQUENCE [LARGE SCALE GENOMIC DNA]</scope>
    <source>
        <strain evidence="8">DSM 25251</strain>
    </source>
</reference>
<evidence type="ECO:0000313" key="8">
    <source>
        <dbReference type="EMBL" id="MEE3928406.1"/>
    </source>
</evidence>
<feature type="binding site" evidence="6">
    <location>
        <position position="383"/>
    </location>
    <ligand>
        <name>Mg(2+)</name>
        <dbReference type="ChEBI" id="CHEBI:18420"/>
    </ligand>
</feature>
<sequence>MTQKVLVINAGSSSIKLTLFEKETLKVIASGLAERITLPMGNLSIKFDKKYEKELPLPNFEVAVEEVLKMMKELKLVENADEISNIGFRVVQGGPYFDKASKITEKEIALIDQVSIYAPLHNPGAIAAMKAFKKAMPNAKLSANFDTAFHTSINQVNHTYAIPYELTQKYGVKKYGAHGISHRYITLKLQEILKKDKVTFVNCHLGNGGSLCAVKDSKSFDTSMGLTPLAGIMMGTRSGDIDPSIHQFLMKQMDINIDEFTNILNKKSGLMGVSNNLSSDMRDIIDAKENGNLQAKLAFELFANKVVDYIAMYANKIGPKVEAIVFTAGIGENSPKIREQIINNINFANVKLDSNKNFGPIGEYELISTEDSEIPVYVIRTNEELVIAKDAIKLYE</sequence>
<evidence type="ECO:0000256" key="4">
    <source>
        <dbReference type="ARBA" id="ARBA00022777"/>
    </source>
</evidence>
<comment type="subcellular location">
    <subcellularLocation>
        <location evidence="6">Cytoplasm</location>
    </subcellularLocation>
</comment>
<feature type="binding site" evidence="6">
    <location>
        <position position="9"/>
    </location>
    <ligand>
        <name>Mg(2+)</name>
        <dbReference type="ChEBI" id="CHEBI:18420"/>
    </ligand>
</feature>
<dbReference type="PANTHER" id="PTHR21060:SF15">
    <property type="entry name" value="ACETATE KINASE-RELATED"/>
    <property type="match status" value="1"/>
</dbReference>
<dbReference type="NCBIfam" id="TIGR00016">
    <property type="entry name" value="ackA"/>
    <property type="match status" value="1"/>
</dbReference>
<keyword evidence="4 6" id="KW-0418">Kinase</keyword>
<keyword evidence="6" id="KW-0479">Metal-binding</keyword>
<comment type="subunit">
    <text evidence="6">Homodimer.</text>
</comment>
<keyword evidence="3 6" id="KW-0547">Nucleotide-binding</keyword>
<keyword evidence="6" id="KW-0963">Cytoplasm</keyword>
<dbReference type="EMBL" id="JAZDWZ010000006">
    <property type="protein sequence ID" value="MEE3928406.1"/>
    <property type="molecule type" value="Genomic_DNA"/>
</dbReference>
<dbReference type="EC" id="2.7.2.1" evidence="6"/>
<dbReference type="SUPFAM" id="SSF53067">
    <property type="entry name" value="Actin-like ATPase domain"/>
    <property type="match status" value="2"/>
</dbReference>
<gene>
    <name evidence="6" type="primary">ackA</name>
    <name evidence="8" type="ORF">V2E24_02330</name>
</gene>
<feature type="binding site" evidence="6">
    <location>
        <begin position="204"/>
        <end position="208"/>
    </location>
    <ligand>
        <name>ATP</name>
        <dbReference type="ChEBI" id="CHEBI:30616"/>
    </ligand>
</feature>
<dbReference type="Pfam" id="PF00871">
    <property type="entry name" value="Acetate_kinase"/>
    <property type="match status" value="1"/>
</dbReference>
<keyword evidence="5 6" id="KW-0067">ATP-binding</keyword>
<dbReference type="RefSeq" id="WP_330500818.1">
    <property type="nucleotide sequence ID" value="NZ_JAZDWZ010000006.1"/>
</dbReference>
<comment type="caution">
    <text evidence="8">The sequence shown here is derived from an EMBL/GenBank/DDBJ whole genome shotgun (WGS) entry which is preliminary data.</text>
</comment>
<evidence type="ECO:0000256" key="5">
    <source>
        <dbReference type="ARBA" id="ARBA00022840"/>
    </source>
</evidence>
<feature type="binding site" evidence="6">
    <location>
        <begin position="329"/>
        <end position="333"/>
    </location>
    <ligand>
        <name>ATP</name>
        <dbReference type="ChEBI" id="CHEBI:30616"/>
    </ligand>
</feature>
<dbReference type="HAMAP" id="MF_00020">
    <property type="entry name" value="Acetate_kinase"/>
    <property type="match status" value="1"/>
</dbReference>
<keyword evidence="6" id="KW-0460">Magnesium</keyword>
<feature type="site" description="Transition state stabilizer" evidence="6">
    <location>
        <position position="237"/>
    </location>
</feature>
<feature type="binding site" evidence="6">
    <location>
        <position position="89"/>
    </location>
    <ligand>
        <name>substrate</name>
    </ligand>
</feature>
<evidence type="ECO:0000256" key="2">
    <source>
        <dbReference type="ARBA" id="ARBA00022679"/>
    </source>
</evidence>
<dbReference type="PANTHER" id="PTHR21060">
    <property type="entry name" value="ACETATE KINASE"/>
    <property type="match status" value="1"/>
</dbReference>
<dbReference type="Proteomes" id="UP001344817">
    <property type="component" value="Unassembled WGS sequence"/>
</dbReference>